<dbReference type="EMBL" id="MW393850">
    <property type="protein sequence ID" value="QQM18186.1"/>
    <property type="molecule type" value="Genomic_DNA"/>
</dbReference>
<accession>A0A7U3WJV3</accession>
<proteinExistence type="predicted"/>
<organism evidence="1 2">
    <name type="scientific">Stenotrophomonas phage Salva</name>
    <dbReference type="NCBI Taxonomy" id="2801524"/>
    <lineage>
        <taxon>Viruses</taxon>
        <taxon>Duplodnaviria</taxon>
        <taxon>Heunggongvirae</taxon>
        <taxon>Uroviricota</taxon>
        <taxon>Caudoviricetes</taxon>
        <taxon>Beaumontvirinae</taxon>
        <taxon>Salvavirus</taxon>
        <taxon>Salvavirus salva</taxon>
    </lineage>
</organism>
<sequence length="158" mass="17150">MLWTMAAVKAVTSLARHKVDMKLDLVAFAAQFVGDCGKFSPRILASLPRIAVDRSRTVILARSDRILHADLDMTHRTVDSLLAFGVTCCLNLGAKHFCRLQVGKVAHFTPAFASALKISLRTSAASPGSPEPAAFCSTAFSQRASESVRTIFSWKEVI</sequence>
<gene>
    <name evidence="1" type="ORF">CPT_Salva_022</name>
</gene>
<evidence type="ECO:0000313" key="2">
    <source>
        <dbReference type="Proteomes" id="UP000595272"/>
    </source>
</evidence>
<dbReference type="Proteomes" id="UP000595272">
    <property type="component" value="Segment"/>
</dbReference>
<protein>
    <submittedName>
        <fullName evidence="1">AraC family transcriptional regulator</fullName>
    </submittedName>
</protein>
<keyword evidence="2" id="KW-1185">Reference proteome</keyword>
<evidence type="ECO:0000313" key="1">
    <source>
        <dbReference type="EMBL" id="QQM18186.1"/>
    </source>
</evidence>
<reference evidence="1 2" key="1">
    <citation type="submission" date="2020-12" db="EMBL/GenBank/DDBJ databases">
        <title>Complete genome sequence of Stenotrophomonas maltophilia phage Salva.</title>
        <authorList>
            <person name="Jefferson B."/>
            <person name="Yao G."/>
            <person name="Clark J."/>
            <person name="Le T."/>
            <person name="Young R."/>
            <person name="Gonzalez C."/>
            <person name="Liu M."/>
        </authorList>
    </citation>
    <scope>NUCLEOTIDE SEQUENCE [LARGE SCALE GENOMIC DNA]</scope>
</reference>
<name>A0A7U3WJV3_9CAUD</name>